<protein>
    <submittedName>
        <fullName evidence="1">Uncharacterized protein</fullName>
    </submittedName>
</protein>
<reference evidence="2" key="1">
    <citation type="journal article" date="2019" name="Int. J. Syst. Evol. Microbiol.">
        <title>The Global Catalogue of Microorganisms (GCM) 10K type strain sequencing project: providing services to taxonomists for standard genome sequencing and annotation.</title>
        <authorList>
            <consortium name="The Broad Institute Genomics Platform"/>
            <consortium name="The Broad Institute Genome Sequencing Center for Infectious Disease"/>
            <person name="Wu L."/>
            <person name="Ma J."/>
        </authorList>
    </citation>
    <scope>NUCLEOTIDE SEQUENCE [LARGE SCALE GENOMIC DNA]</scope>
    <source>
        <strain evidence="2">KCTC 52344</strain>
    </source>
</reference>
<proteinExistence type="predicted"/>
<dbReference type="PROSITE" id="PS51257">
    <property type="entry name" value="PROKAR_LIPOPROTEIN"/>
    <property type="match status" value="1"/>
</dbReference>
<keyword evidence="2" id="KW-1185">Reference proteome</keyword>
<dbReference type="EMBL" id="JBHULC010000038">
    <property type="protein sequence ID" value="MFD2523423.1"/>
    <property type="molecule type" value="Genomic_DNA"/>
</dbReference>
<organism evidence="1 2">
    <name type="scientific">Emticicia soli</name>
    <dbReference type="NCBI Taxonomy" id="2027878"/>
    <lineage>
        <taxon>Bacteria</taxon>
        <taxon>Pseudomonadati</taxon>
        <taxon>Bacteroidota</taxon>
        <taxon>Cytophagia</taxon>
        <taxon>Cytophagales</taxon>
        <taxon>Leadbetterellaceae</taxon>
        <taxon>Emticicia</taxon>
    </lineage>
</organism>
<accession>A0ABW5JCR0</accession>
<dbReference type="RefSeq" id="WP_340233208.1">
    <property type="nucleotide sequence ID" value="NZ_JBBEWC010000001.1"/>
</dbReference>
<sequence>MKKVICILGIIGSFFVSSCKKDTVSVVGLDTSYLPLSVGNYWKIDGVDTRTINETKVFDQKTYYAITSSYDTSYVRKENDKIIEYHKGKTSVRFDLAANVNDTWQYRDYTVKLTSKTETIVIGGESVKDCYRFYFDIPAMADEEHAIWLAPGIGFIQQECMGNCIGGKKKLKELKLDGIVYKF</sequence>
<name>A0ABW5JCR0_9BACT</name>
<evidence type="ECO:0000313" key="2">
    <source>
        <dbReference type="Proteomes" id="UP001597510"/>
    </source>
</evidence>
<gene>
    <name evidence="1" type="ORF">ACFSR2_21175</name>
</gene>
<dbReference type="Proteomes" id="UP001597510">
    <property type="component" value="Unassembled WGS sequence"/>
</dbReference>
<evidence type="ECO:0000313" key="1">
    <source>
        <dbReference type="EMBL" id="MFD2523423.1"/>
    </source>
</evidence>
<comment type="caution">
    <text evidence="1">The sequence shown here is derived from an EMBL/GenBank/DDBJ whole genome shotgun (WGS) entry which is preliminary data.</text>
</comment>